<organism evidence="3 4">
    <name type="scientific">Edaphochlamys debaryana</name>
    <dbReference type="NCBI Taxonomy" id="47281"/>
    <lineage>
        <taxon>Eukaryota</taxon>
        <taxon>Viridiplantae</taxon>
        <taxon>Chlorophyta</taxon>
        <taxon>core chlorophytes</taxon>
        <taxon>Chlorophyceae</taxon>
        <taxon>CS clade</taxon>
        <taxon>Chlamydomonadales</taxon>
        <taxon>Chlamydomonadales incertae sedis</taxon>
        <taxon>Edaphochlamys</taxon>
    </lineage>
</organism>
<evidence type="ECO:0000256" key="1">
    <source>
        <dbReference type="SAM" id="MobiDB-lite"/>
    </source>
</evidence>
<protein>
    <recommendedName>
        <fullName evidence="2">Ricin B lectin domain-containing protein</fullName>
    </recommendedName>
</protein>
<dbReference type="OrthoDB" id="6770063at2759"/>
<dbReference type="CDD" id="cd00161">
    <property type="entry name" value="beta-trefoil_Ricin-like"/>
    <property type="match status" value="1"/>
</dbReference>
<reference evidence="3" key="1">
    <citation type="journal article" date="2020" name="bioRxiv">
        <title>Comparative genomics of Chlamydomonas.</title>
        <authorList>
            <person name="Craig R.J."/>
            <person name="Hasan A.R."/>
            <person name="Ness R.W."/>
            <person name="Keightley P.D."/>
        </authorList>
    </citation>
    <scope>NUCLEOTIDE SEQUENCE</scope>
    <source>
        <strain evidence="3">CCAP 11/70</strain>
    </source>
</reference>
<dbReference type="SUPFAM" id="SSF50370">
    <property type="entry name" value="Ricin B-like lectins"/>
    <property type="match status" value="1"/>
</dbReference>
<proteinExistence type="predicted"/>
<dbReference type="AlphaFoldDB" id="A0A836BUS1"/>
<dbReference type="PROSITE" id="PS50231">
    <property type="entry name" value="RICIN_B_LECTIN"/>
    <property type="match status" value="1"/>
</dbReference>
<dbReference type="Gene3D" id="2.80.10.50">
    <property type="match status" value="2"/>
</dbReference>
<dbReference type="InterPro" id="IPR000772">
    <property type="entry name" value="Ricin_B_lectin"/>
</dbReference>
<name>A0A836BUS1_9CHLO</name>
<dbReference type="InterPro" id="IPR024079">
    <property type="entry name" value="MetalloPept_cat_dom_sf"/>
</dbReference>
<evidence type="ECO:0000313" key="3">
    <source>
        <dbReference type="EMBL" id="KAG2488244.1"/>
    </source>
</evidence>
<dbReference type="SUPFAM" id="SSF55486">
    <property type="entry name" value="Metalloproteases ('zincins'), catalytic domain"/>
    <property type="match status" value="1"/>
</dbReference>
<sequence>MEPSTHSDEVSVVPIVDDRRLGGALLKFSTGACATVAADGVLGVAPDCGTAPAFMLVPSAVFMSDPASGLPEPDAFFVMVNGKPNACLTAATDGGNTVQARPCSPKLASLQAWKLCRAANKCAPVDAAAQKERGARAAAAAAAAAAKPARRSVAPGLIAYEDASADDKDQGRAARFVGGPALLKGGRALDLALPDGALVSITDLEPVDPERSGLPSDDKKPTCSVNGRAAKLNAKPICPPAEAATGASPRTAGPPCSTWNGKLADDPAGYAVVTKCGGLWSTTVASTLFGNWLVVPKQGASDAEAASGGDVRYYVRPNVIKDEHDDPTAALSEPRALLESDESVNATTAGGERRTLQQEFYASGCDDPSDRLYLAVYVTDNAWDGSVTNDVNSGVASLNTALQRAGAPFTVTVLFIQPVTSWVYRKSTITNSLNYMVDNPPSSVDLSGADLVLMVVNNDGSDPAAGVAKFLVGGVPRDFTFSVVQRGYAAGLSLAHEIGHLLGLHHDREQVQQDSGGVPAGYHYGPHAWVSGHCPSPTCCGGCWDWHWPKAVTSIMGYQLSPGCTSKNDGNPCPRQADFGYNGFTTCIKPFKTTWDLTASIYNHEHCGVGFGDIQNDPRRSLQENAQRMANQRTYGCDSFWPDITFSFPGSSSCWVGINGWNYSPMACNDACNGDGNCNGVTYFEGSRVCCLNYASGGINALRPAYSSTAYGSWGRPWSKKRGGVSISPPGGMVCPPASTWDNWAWRCVPWAGWAEQNYIYRITTYNGGSQVVDLLGGATNDGAGLGGWDWGNGANQKWMFIPTADGAYFQIKSVYTGKCWDVSAGGTGDGTPIQQWSCDPNNNNQKFMLRKIRSRYEIAPKVAPAKCANINGGNGAQLNIWTCVGFQSFSLSQVWT</sequence>
<feature type="domain" description="Ricin B lectin" evidence="2">
    <location>
        <begin position="758"/>
        <end position="893"/>
    </location>
</feature>
<keyword evidence="4" id="KW-1185">Reference proteome</keyword>
<evidence type="ECO:0000313" key="4">
    <source>
        <dbReference type="Proteomes" id="UP000612055"/>
    </source>
</evidence>
<dbReference type="InterPro" id="IPR035992">
    <property type="entry name" value="Ricin_B-like_lectins"/>
</dbReference>
<gene>
    <name evidence="3" type="ORF">HYH03_013235</name>
</gene>
<comment type="caution">
    <text evidence="3">The sequence shown here is derived from an EMBL/GenBank/DDBJ whole genome shotgun (WGS) entry which is preliminary data.</text>
</comment>
<dbReference type="Pfam" id="PF14200">
    <property type="entry name" value="RicinB_lectin_2"/>
    <property type="match status" value="1"/>
</dbReference>
<dbReference type="Proteomes" id="UP000612055">
    <property type="component" value="Unassembled WGS sequence"/>
</dbReference>
<dbReference type="SMART" id="SM00458">
    <property type="entry name" value="RICIN"/>
    <property type="match status" value="1"/>
</dbReference>
<feature type="compositionally biased region" description="Basic and acidic residues" evidence="1">
    <location>
        <begin position="208"/>
        <end position="221"/>
    </location>
</feature>
<feature type="region of interest" description="Disordered" evidence="1">
    <location>
        <begin position="206"/>
        <end position="225"/>
    </location>
</feature>
<evidence type="ECO:0000259" key="2">
    <source>
        <dbReference type="SMART" id="SM00458"/>
    </source>
</evidence>
<dbReference type="Pfam" id="PF13582">
    <property type="entry name" value="Reprolysin_3"/>
    <property type="match status" value="1"/>
</dbReference>
<accession>A0A836BUS1</accession>
<dbReference type="GO" id="GO:0008237">
    <property type="term" value="F:metallopeptidase activity"/>
    <property type="evidence" value="ECO:0007669"/>
    <property type="project" value="InterPro"/>
</dbReference>
<dbReference type="Gene3D" id="3.40.390.10">
    <property type="entry name" value="Collagenase (Catalytic Domain)"/>
    <property type="match status" value="1"/>
</dbReference>
<dbReference type="EMBL" id="JAEHOE010000086">
    <property type="protein sequence ID" value="KAG2488244.1"/>
    <property type="molecule type" value="Genomic_DNA"/>
</dbReference>